<keyword evidence="1" id="KW-1133">Transmembrane helix</keyword>
<reference evidence="2" key="2">
    <citation type="submission" date="2020-09" db="EMBL/GenBank/DDBJ databases">
        <authorList>
            <person name="Kikuchi T."/>
        </authorList>
    </citation>
    <scope>NUCLEOTIDE SEQUENCE</scope>
    <source>
        <strain evidence="2">Ka4C1</strain>
    </source>
</reference>
<sequence length="139" mass="16188">MVVGKVVELAKFTGETIKGAALVLSRPNDPIPETKLHPRMPARPHTPGEWFRMLSWRHIWQKVPIARFYVYSAIIVFGVFKFLVPIKPRHVIMYKKGKEDSHHHEVEHWYGIRQKKQDALYWNKYDPLRVEGAAPVGGH</sequence>
<evidence type="ECO:0000313" key="4">
    <source>
        <dbReference type="Proteomes" id="UP000659654"/>
    </source>
</evidence>
<evidence type="ECO:0000313" key="2">
    <source>
        <dbReference type="EMBL" id="CAD5225700.1"/>
    </source>
</evidence>
<keyword evidence="4" id="KW-1185">Reference proteome</keyword>
<dbReference type="eggNOG" id="ENOG502SE4H">
    <property type="taxonomic scope" value="Eukaryota"/>
</dbReference>
<evidence type="ECO:0000313" key="5">
    <source>
        <dbReference type="WBParaSite" id="BXY_0706500.1"/>
    </source>
</evidence>
<dbReference type="Proteomes" id="UP000582659">
    <property type="component" value="Unassembled WGS sequence"/>
</dbReference>
<feature type="transmembrane region" description="Helical" evidence="1">
    <location>
        <begin position="68"/>
        <end position="86"/>
    </location>
</feature>
<evidence type="ECO:0000313" key="3">
    <source>
        <dbReference type="Proteomes" id="UP000095284"/>
    </source>
</evidence>
<dbReference type="AlphaFoldDB" id="A0A1I7S236"/>
<keyword evidence="1" id="KW-0472">Membrane</keyword>
<gene>
    <name evidence="2" type="ORF">BXYJ_LOCUS8676</name>
</gene>
<organism evidence="3 5">
    <name type="scientific">Bursaphelenchus xylophilus</name>
    <name type="common">Pinewood nematode worm</name>
    <name type="synonym">Aphelenchoides xylophilus</name>
    <dbReference type="NCBI Taxonomy" id="6326"/>
    <lineage>
        <taxon>Eukaryota</taxon>
        <taxon>Metazoa</taxon>
        <taxon>Ecdysozoa</taxon>
        <taxon>Nematoda</taxon>
        <taxon>Chromadorea</taxon>
        <taxon>Rhabditida</taxon>
        <taxon>Tylenchina</taxon>
        <taxon>Tylenchomorpha</taxon>
        <taxon>Aphelenchoidea</taxon>
        <taxon>Aphelenchoididae</taxon>
        <taxon>Bursaphelenchus</taxon>
    </lineage>
</organism>
<protein>
    <submittedName>
        <fullName evidence="2">(pine wood nematode) hypothetical protein</fullName>
    </submittedName>
</protein>
<dbReference type="Proteomes" id="UP000095284">
    <property type="component" value="Unplaced"/>
</dbReference>
<proteinExistence type="predicted"/>
<keyword evidence="1" id="KW-0812">Transmembrane</keyword>
<reference evidence="5" key="1">
    <citation type="submission" date="2016-11" db="UniProtKB">
        <authorList>
            <consortium name="WormBaseParasite"/>
        </authorList>
    </citation>
    <scope>IDENTIFICATION</scope>
</reference>
<dbReference type="Proteomes" id="UP000659654">
    <property type="component" value="Unassembled WGS sequence"/>
</dbReference>
<dbReference type="EMBL" id="CAJFCV020000004">
    <property type="protein sequence ID" value="CAG9114954.1"/>
    <property type="molecule type" value="Genomic_DNA"/>
</dbReference>
<evidence type="ECO:0000256" key="1">
    <source>
        <dbReference type="SAM" id="Phobius"/>
    </source>
</evidence>
<dbReference type="WBParaSite" id="BXY_0706500.1">
    <property type="protein sequence ID" value="BXY_0706500.1"/>
    <property type="gene ID" value="BXY_0706500"/>
</dbReference>
<dbReference type="EMBL" id="CAJFDI010000004">
    <property type="protein sequence ID" value="CAD5225700.1"/>
    <property type="molecule type" value="Genomic_DNA"/>
</dbReference>
<dbReference type="OrthoDB" id="5773429at2759"/>
<name>A0A1I7S236_BURXY</name>
<accession>A0A1I7S236</accession>